<organism evidence="1 2">
    <name type="scientific">Meishania litoralis</name>
    <dbReference type="NCBI Taxonomy" id="3434685"/>
    <lineage>
        <taxon>Bacteria</taxon>
        <taxon>Pseudomonadati</taxon>
        <taxon>Bacteroidota</taxon>
        <taxon>Flavobacteriia</taxon>
        <taxon>Flavobacteriales</taxon>
        <taxon>Flavobacteriaceae</taxon>
        <taxon>Meishania</taxon>
    </lineage>
</organism>
<dbReference type="Proteomes" id="UP001595191">
    <property type="component" value="Unassembled WGS sequence"/>
</dbReference>
<comment type="caution">
    <text evidence="1">The sequence shown here is derived from an EMBL/GenBank/DDBJ whole genome shotgun (WGS) entry which is preliminary data.</text>
</comment>
<accession>A0ACC7LJ85</accession>
<keyword evidence="2" id="KW-1185">Reference proteome</keyword>
<sequence>MMKKLLLSVICATLLIGCKVRQSVSMKKNNGHSPRATVSKSDQSNNDSDGLYELPEDSGEFVHFEVASIDEYIDTFSEIAQMEMKAYGIPASITLAQGLLESGFGRGALARKTNNHFGIKCHTGWEGDFDHHDDDEKGECFRKYNHPMYSYRDHSVFLSGRSRYAFLFDLPSNDYRAWAKGLRKAGYATDKRYPQKLIALIEQHGLHKFDADVVKQGYGRVAAAQVAENKPRPTKVDTHIVKRGDTLYSISRKYSVSVDDLKRLNYMYDNNISVGQELVVKTAKFN</sequence>
<gene>
    <name evidence="1" type="ORF">ACEZ3G_08945</name>
</gene>
<dbReference type="EMBL" id="JBHFPV010000001">
    <property type="protein sequence ID" value="MFH6603600.1"/>
    <property type="molecule type" value="Genomic_DNA"/>
</dbReference>
<proteinExistence type="predicted"/>
<evidence type="ECO:0000313" key="2">
    <source>
        <dbReference type="Proteomes" id="UP001595191"/>
    </source>
</evidence>
<reference evidence="1" key="1">
    <citation type="submission" date="2024-09" db="EMBL/GenBank/DDBJ databases">
        <authorList>
            <person name="Liu J."/>
        </authorList>
    </citation>
    <scope>NUCLEOTIDE SEQUENCE</scope>
    <source>
        <strain evidence="1">NBU2967</strain>
    </source>
</reference>
<evidence type="ECO:0000313" key="1">
    <source>
        <dbReference type="EMBL" id="MFH6603600.1"/>
    </source>
</evidence>
<protein>
    <submittedName>
        <fullName evidence="1">Glucosaminidase domain-containing protein</fullName>
    </submittedName>
</protein>
<name>A0ACC7LJ85_9FLAO</name>